<evidence type="ECO:0000256" key="7">
    <source>
        <dbReference type="HAMAP-Rule" id="MF_00258"/>
    </source>
</evidence>
<evidence type="ECO:0000256" key="1">
    <source>
        <dbReference type="ARBA" id="ARBA00001602"/>
    </source>
</evidence>
<evidence type="ECO:0000256" key="5">
    <source>
        <dbReference type="ARBA" id="ARBA00023235"/>
    </source>
</evidence>
<feature type="active site" description="Proton donor/acceptor" evidence="7">
    <location>
        <position position="76"/>
    </location>
</feature>
<dbReference type="GO" id="GO:0008360">
    <property type="term" value="P:regulation of cell shape"/>
    <property type="evidence" value="ECO:0007669"/>
    <property type="project" value="UniProtKB-KW"/>
</dbReference>
<dbReference type="GO" id="GO:0009252">
    <property type="term" value="P:peptidoglycan biosynthetic process"/>
    <property type="evidence" value="ECO:0007669"/>
    <property type="project" value="UniProtKB-UniRule"/>
</dbReference>
<organism evidence="8 9">
    <name type="scientific">Tenuifilum thalassicum</name>
    <dbReference type="NCBI Taxonomy" id="2590900"/>
    <lineage>
        <taxon>Bacteria</taxon>
        <taxon>Pseudomonadati</taxon>
        <taxon>Bacteroidota</taxon>
        <taxon>Bacteroidia</taxon>
        <taxon>Bacteroidales</taxon>
        <taxon>Tenuifilaceae</taxon>
        <taxon>Tenuifilum</taxon>
    </lineage>
</organism>
<feature type="binding site" evidence="7">
    <location>
        <begin position="77"/>
        <end position="78"/>
    </location>
    <ligand>
        <name>substrate</name>
    </ligand>
</feature>
<comment type="pathway">
    <text evidence="7">Cell wall biogenesis; peptidoglycan biosynthesis.</text>
</comment>
<feature type="binding site" evidence="7">
    <location>
        <begin position="45"/>
        <end position="46"/>
    </location>
    <ligand>
        <name>substrate</name>
    </ligand>
</feature>
<comment type="catalytic activity">
    <reaction evidence="1 7">
        <text>L-glutamate = D-glutamate</text>
        <dbReference type="Rhea" id="RHEA:12813"/>
        <dbReference type="ChEBI" id="CHEBI:29985"/>
        <dbReference type="ChEBI" id="CHEBI:29986"/>
        <dbReference type="EC" id="5.1.1.3"/>
    </reaction>
</comment>
<keyword evidence="3 7" id="KW-0133">Cell shape</keyword>
<dbReference type="InterPro" id="IPR033134">
    <property type="entry name" value="Asp/Glu_racemase_AS_2"/>
</dbReference>
<dbReference type="PROSITE" id="PS00923">
    <property type="entry name" value="ASP_GLU_RACEMASE_1"/>
    <property type="match status" value="1"/>
</dbReference>
<dbReference type="InterPro" id="IPR018187">
    <property type="entry name" value="Asp/Glu_racemase_AS_1"/>
</dbReference>
<evidence type="ECO:0000313" key="8">
    <source>
        <dbReference type="EMBL" id="QKG79002.1"/>
    </source>
</evidence>
<protein>
    <recommendedName>
        <fullName evidence="2 7">Glutamate racemase</fullName>
        <ecNumber evidence="2 7">5.1.1.3</ecNumber>
    </recommendedName>
</protein>
<dbReference type="EC" id="5.1.1.3" evidence="2 7"/>
<dbReference type="RefSeq" id="WP_173072519.1">
    <property type="nucleotide sequence ID" value="NZ_CP041345.1"/>
</dbReference>
<dbReference type="UniPathway" id="UPA00219"/>
<dbReference type="KEGG" id="ttz:FHG85_01560"/>
<dbReference type="HAMAP" id="MF_00258">
    <property type="entry name" value="Glu_racemase"/>
    <property type="match status" value="1"/>
</dbReference>
<dbReference type="NCBIfam" id="TIGR00067">
    <property type="entry name" value="glut_race"/>
    <property type="match status" value="1"/>
</dbReference>
<evidence type="ECO:0000256" key="3">
    <source>
        <dbReference type="ARBA" id="ARBA00022960"/>
    </source>
</evidence>
<evidence type="ECO:0000256" key="6">
    <source>
        <dbReference type="ARBA" id="ARBA00023316"/>
    </source>
</evidence>
<dbReference type="SUPFAM" id="SSF53681">
    <property type="entry name" value="Aspartate/glutamate racemase"/>
    <property type="match status" value="2"/>
</dbReference>
<sequence length="272" mass="29655">MIKSNCNPIGIFDSGAGGLSVLSELVKKMPNERFVYFADTLHCPYGSKPADKIIKLSDNITKLLISKGAKLIVVACNTATAASIDYLRSNYSIPFIGMEPAIKPASLNTKTKSIGVLATAGTFKGRLYIETSKKYASNVNVCYQVGEGLVELVETGKANSPEAEELLHRYVDSMIDCDIDHLVLGCTHYPFLIPTLKKIIPDTINIVNPAPAVAAQAYRVAKSNNLLCNQLSTQTRIDFYSSAKLDIIKQLVNNEIKPFASILDSYTENLSL</sequence>
<dbReference type="Proteomes" id="UP000500961">
    <property type="component" value="Chromosome"/>
</dbReference>
<keyword evidence="4 7" id="KW-0573">Peptidoglycan synthesis</keyword>
<dbReference type="PROSITE" id="PS00924">
    <property type="entry name" value="ASP_GLU_RACEMASE_2"/>
    <property type="match status" value="1"/>
</dbReference>
<dbReference type="GO" id="GO:0071555">
    <property type="term" value="P:cell wall organization"/>
    <property type="evidence" value="ECO:0007669"/>
    <property type="project" value="UniProtKB-KW"/>
</dbReference>
<dbReference type="GO" id="GO:0008881">
    <property type="term" value="F:glutamate racemase activity"/>
    <property type="evidence" value="ECO:0007669"/>
    <property type="project" value="UniProtKB-UniRule"/>
</dbReference>
<name>A0A7D4C7G0_9BACT</name>
<keyword evidence="6 7" id="KW-0961">Cell wall biogenesis/degradation</keyword>
<dbReference type="AlphaFoldDB" id="A0A7D4C7G0"/>
<accession>A0A7D4C7G0</accession>
<dbReference type="EMBL" id="CP041345">
    <property type="protein sequence ID" value="QKG79002.1"/>
    <property type="molecule type" value="Genomic_DNA"/>
</dbReference>
<dbReference type="Gene3D" id="3.40.50.1860">
    <property type="match status" value="2"/>
</dbReference>
<evidence type="ECO:0000256" key="4">
    <source>
        <dbReference type="ARBA" id="ARBA00022984"/>
    </source>
</evidence>
<dbReference type="Pfam" id="PF01177">
    <property type="entry name" value="Asp_Glu_race"/>
    <property type="match status" value="1"/>
</dbReference>
<dbReference type="PANTHER" id="PTHR21198">
    <property type="entry name" value="GLUTAMATE RACEMASE"/>
    <property type="match status" value="1"/>
</dbReference>
<reference evidence="8 9" key="1">
    <citation type="submission" date="2019-07" db="EMBL/GenBank/DDBJ databases">
        <title>Thalassofilum flectens gen. nov., sp. nov., a novel moderate thermophilic anaerobe from a shallow sea hot spring in Kunashir Island (Russia), representing a new family in the order Bacteroidales, and proposal of Thalassofilacea fam. nov.</title>
        <authorList>
            <person name="Kochetkova T.V."/>
            <person name="Podosokorskaya O.A."/>
            <person name="Novikov A."/>
            <person name="Elcheninov A.G."/>
            <person name="Toshchakov S.V."/>
            <person name="Kublanov I.V."/>
        </authorList>
    </citation>
    <scope>NUCLEOTIDE SEQUENCE [LARGE SCALE GENOMIC DNA]</scope>
    <source>
        <strain evidence="8 9">38-H</strain>
    </source>
</reference>
<feature type="active site" description="Proton donor/acceptor" evidence="7">
    <location>
        <position position="186"/>
    </location>
</feature>
<keyword evidence="5 7" id="KW-0413">Isomerase</keyword>
<gene>
    <name evidence="7 8" type="primary">murI</name>
    <name evidence="8" type="ORF">FHG85_01560</name>
</gene>
<evidence type="ECO:0000313" key="9">
    <source>
        <dbReference type="Proteomes" id="UP000500961"/>
    </source>
</evidence>
<feature type="binding site" evidence="7">
    <location>
        <begin position="13"/>
        <end position="14"/>
    </location>
    <ligand>
        <name>substrate</name>
    </ligand>
</feature>
<dbReference type="InterPro" id="IPR001920">
    <property type="entry name" value="Asp/Glu_race"/>
</dbReference>
<comment type="similarity">
    <text evidence="7">Belongs to the aspartate/glutamate racemases family.</text>
</comment>
<dbReference type="PANTHER" id="PTHR21198:SF3">
    <property type="entry name" value="GLUTAMATE RACEMASE"/>
    <property type="match status" value="1"/>
</dbReference>
<dbReference type="InterPro" id="IPR004391">
    <property type="entry name" value="Glu_race"/>
</dbReference>
<comment type="function">
    <text evidence="7">Provides the (R)-glutamate required for cell wall biosynthesis.</text>
</comment>
<dbReference type="InterPro" id="IPR015942">
    <property type="entry name" value="Asp/Glu/hydantoin_racemase"/>
</dbReference>
<proteinExistence type="inferred from homology"/>
<keyword evidence="9" id="KW-1185">Reference proteome</keyword>
<evidence type="ECO:0000256" key="2">
    <source>
        <dbReference type="ARBA" id="ARBA00013090"/>
    </source>
</evidence>
<feature type="binding site" evidence="7">
    <location>
        <begin position="187"/>
        <end position="188"/>
    </location>
    <ligand>
        <name>substrate</name>
    </ligand>
</feature>